<feature type="domain" description="SGS" evidence="2">
    <location>
        <begin position="130"/>
        <end position="221"/>
    </location>
</feature>
<dbReference type="InterPro" id="IPR008978">
    <property type="entry name" value="HSP20-like_chaperone"/>
</dbReference>
<comment type="caution">
    <text evidence="4">The sequence shown here is derived from an EMBL/GenBank/DDBJ whole genome shotgun (WGS) entry which is preliminary data.</text>
</comment>
<protein>
    <recommendedName>
        <fullName evidence="6">SGS-domain-containing protein</fullName>
    </recommendedName>
</protein>
<reference evidence="4" key="2">
    <citation type="submission" date="2023-06" db="EMBL/GenBank/DDBJ databases">
        <authorList>
            <person name="Kobayashi Y."/>
            <person name="Kayamori A."/>
            <person name="Aoki K."/>
            <person name="Shiwa Y."/>
            <person name="Fujita N."/>
            <person name="Sugita T."/>
            <person name="Iwasaki W."/>
            <person name="Tanaka N."/>
            <person name="Takashima M."/>
        </authorList>
    </citation>
    <scope>NUCLEOTIDE SEQUENCE</scope>
    <source>
        <strain evidence="4">HIS016</strain>
    </source>
</reference>
<feature type="domain" description="CS" evidence="3">
    <location>
        <begin position="5"/>
        <end position="97"/>
    </location>
</feature>
<sequence>MPKALKLPRHDFFQTPQNLTVSLYVKGYAGTPVKVSYHTHHVDVSLPAIPSAEAAELSVGPLAGAIIPGECSERVLGTKIELQLPKDQPGVTWPALFATSPVDPTAARVYASPPPEPSTTSLPSPLTARPQPESTTTKKNWDAVVSELDDDEREDGGAGGGDAALQKLFAGIYANADADTRRAMIKSFTESGGTTLSTDWSNVGKDKVPVRPPDGMYEMKM</sequence>
<dbReference type="Gene3D" id="2.60.40.790">
    <property type="match status" value="1"/>
</dbReference>
<evidence type="ECO:0000313" key="4">
    <source>
        <dbReference type="EMBL" id="GMK58458.1"/>
    </source>
</evidence>
<dbReference type="InterPro" id="IPR007699">
    <property type="entry name" value="SGS_dom"/>
</dbReference>
<feature type="region of interest" description="Disordered" evidence="1">
    <location>
        <begin position="106"/>
        <end position="140"/>
    </location>
</feature>
<dbReference type="PROSITE" id="PS51048">
    <property type="entry name" value="SGS"/>
    <property type="match status" value="1"/>
</dbReference>
<keyword evidence="5" id="KW-1185">Reference proteome</keyword>
<dbReference type="SUPFAM" id="SSF49764">
    <property type="entry name" value="HSP20-like chaperones"/>
    <property type="match status" value="1"/>
</dbReference>
<dbReference type="Pfam" id="PF04969">
    <property type="entry name" value="CS"/>
    <property type="match status" value="1"/>
</dbReference>
<dbReference type="GO" id="GO:0051087">
    <property type="term" value="F:protein-folding chaperone binding"/>
    <property type="evidence" value="ECO:0007669"/>
    <property type="project" value="InterPro"/>
</dbReference>
<organism evidence="4 5">
    <name type="scientific">Cutaneotrichosporon spelunceum</name>
    <dbReference type="NCBI Taxonomy" id="1672016"/>
    <lineage>
        <taxon>Eukaryota</taxon>
        <taxon>Fungi</taxon>
        <taxon>Dikarya</taxon>
        <taxon>Basidiomycota</taxon>
        <taxon>Agaricomycotina</taxon>
        <taxon>Tremellomycetes</taxon>
        <taxon>Trichosporonales</taxon>
        <taxon>Trichosporonaceae</taxon>
        <taxon>Cutaneotrichosporon</taxon>
    </lineage>
</organism>
<evidence type="ECO:0000259" key="2">
    <source>
        <dbReference type="PROSITE" id="PS51048"/>
    </source>
</evidence>
<dbReference type="PROSITE" id="PS51203">
    <property type="entry name" value="CS"/>
    <property type="match status" value="1"/>
</dbReference>
<dbReference type="PANTHER" id="PTHR45862">
    <property type="entry name" value="PROTEIN SGT1 HOMOLOG"/>
    <property type="match status" value="1"/>
</dbReference>
<dbReference type="AlphaFoldDB" id="A0AAD3TXB3"/>
<proteinExistence type="predicted"/>
<dbReference type="Proteomes" id="UP001222932">
    <property type="component" value="Unassembled WGS sequence"/>
</dbReference>
<gene>
    <name evidence="4" type="primary">SGT1</name>
    <name evidence="4" type="ORF">CspeluHIS016_0504900</name>
</gene>
<evidence type="ECO:0000259" key="3">
    <source>
        <dbReference type="PROSITE" id="PS51203"/>
    </source>
</evidence>
<evidence type="ECO:0000256" key="1">
    <source>
        <dbReference type="SAM" id="MobiDB-lite"/>
    </source>
</evidence>
<dbReference type="InterPro" id="IPR044563">
    <property type="entry name" value="Sgt1-like"/>
</dbReference>
<dbReference type="InterPro" id="IPR007052">
    <property type="entry name" value="CS_dom"/>
</dbReference>
<reference evidence="4" key="1">
    <citation type="journal article" date="2023" name="BMC Genomics">
        <title>Chromosome-level genome assemblies of Cutaneotrichosporon spp. (Trichosporonales, Basidiomycota) reveal imbalanced evolution between nucleotide sequences and chromosome synteny.</title>
        <authorList>
            <person name="Kobayashi Y."/>
            <person name="Kayamori A."/>
            <person name="Aoki K."/>
            <person name="Shiwa Y."/>
            <person name="Matsutani M."/>
            <person name="Fujita N."/>
            <person name="Sugita T."/>
            <person name="Iwasaki W."/>
            <person name="Tanaka N."/>
            <person name="Takashima M."/>
        </authorList>
    </citation>
    <scope>NUCLEOTIDE SEQUENCE</scope>
    <source>
        <strain evidence="4">HIS016</strain>
    </source>
</reference>
<name>A0AAD3TXB3_9TREE</name>
<evidence type="ECO:0008006" key="6">
    <source>
        <dbReference type="Google" id="ProtNLM"/>
    </source>
</evidence>
<dbReference type="EMBL" id="BTCM01000005">
    <property type="protein sequence ID" value="GMK58458.1"/>
    <property type="molecule type" value="Genomic_DNA"/>
</dbReference>
<dbReference type="Pfam" id="PF05002">
    <property type="entry name" value="SGS"/>
    <property type="match status" value="1"/>
</dbReference>
<feature type="compositionally biased region" description="Low complexity" evidence="1">
    <location>
        <begin position="118"/>
        <end position="127"/>
    </location>
</feature>
<dbReference type="CDD" id="cd06466">
    <property type="entry name" value="p23_CS_SGT1_like"/>
    <property type="match status" value="1"/>
</dbReference>
<evidence type="ECO:0000313" key="5">
    <source>
        <dbReference type="Proteomes" id="UP001222932"/>
    </source>
</evidence>
<accession>A0AAD3TXB3</accession>